<feature type="non-terminal residue" evidence="2">
    <location>
        <position position="169"/>
    </location>
</feature>
<organism evidence="2 3">
    <name type="scientific">Chelydra serpentina</name>
    <name type="common">Snapping turtle</name>
    <name type="synonym">Testudo serpentina</name>
    <dbReference type="NCBI Taxonomy" id="8475"/>
    <lineage>
        <taxon>Eukaryota</taxon>
        <taxon>Metazoa</taxon>
        <taxon>Chordata</taxon>
        <taxon>Craniata</taxon>
        <taxon>Vertebrata</taxon>
        <taxon>Euteleostomi</taxon>
        <taxon>Archelosauria</taxon>
        <taxon>Testudinata</taxon>
        <taxon>Testudines</taxon>
        <taxon>Cryptodira</taxon>
        <taxon>Durocryptodira</taxon>
        <taxon>Americhelydia</taxon>
        <taxon>Chelydroidea</taxon>
        <taxon>Chelydridae</taxon>
        <taxon>Chelydra</taxon>
    </lineage>
</organism>
<evidence type="ECO:0000313" key="3">
    <source>
        <dbReference type="Proteomes" id="UP000765507"/>
    </source>
</evidence>
<dbReference type="InterPro" id="IPR041425">
    <property type="entry name" value="C3/4/5_MG1"/>
</dbReference>
<name>A0A8T1S2M1_CHESE</name>
<dbReference type="EMBL" id="JAHGAV010000997">
    <property type="protein sequence ID" value="KAG6923078.1"/>
    <property type="molecule type" value="Genomic_DNA"/>
</dbReference>
<dbReference type="Pfam" id="PF17790">
    <property type="entry name" value="MG1"/>
    <property type="match status" value="1"/>
</dbReference>
<evidence type="ECO:0000259" key="1">
    <source>
        <dbReference type="Pfam" id="PF17790"/>
    </source>
</evidence>
<sequence>FPAVSHSQLYSLIMPNVLRLESEEKVVLEAHGLSDSITVTVTVYDFPLKKYVLNETKTNLTLANGMMGTAVIKVPTKYIKKDSKKNQYVVVQAKFPKQTLEKVVLVHFHSGYIFIQTDKTIYTPGSTVLYRIFTTGHKLEPVPKAVIVEFETPESIIVKRISISAPLKS</sequence>
<gene>
    <name evidence="2" type="ORF">G0U57_021633</name>
</gene>
<dbReference type="Proteomes" id="UP000765507">
    <property type="component" value="Unassembled WGS sequence"/>
</dbReference>
<dbReference type="PANTHER" id="PTHR11412">
    <property type="entry name" value="MACROGLOBULIN / COMPLEMENT"/>
    <property type="match status" value="1"/>
</dbReference>
<proteinExistence type="predicted"/>
<dbReference type="PANTHER" id="PTHR11412:SF81">
    <property type="entry name" value="COMPLEMENT C3"/>
    <property type="match status" value="1"/>
</dbReference>
<protein>
    <submittedName>
        <fullName evidence="2">Complement C3</fullName>
    </submittedName>
</protein>
<dbReference type="Gene3D" id="2.60.40.1930">
    <property type="match status" value="2"/>
</dbReference>
<dbReference type="OrthoDB" id="9909236at2759"/>
<feature type="non-terminal residue" evidence="2">
    <location>
        <position position="1"/>
    </location>
</feature>
<dbReference type="InterPro" id="IPR050473">
    <property type="entry name" value="A2M/Complement_sys"/>
</dbReference>
<dbReference type="AlphaFoldDB" id="A0A8T1S2M1"/>
<evidence type="ECO:0000313" key="2">
    <source>
        <dbReference type="EMBL" id="KAG6923078.1"/>
    </source>
</evidence>
<reference evidence="2 3" key="1">
    <citation type="journal article" date="2020" name="G3 (Bethesda)">
        <title>Draft Genome of the Common Snapping Turtle, Chelydra serpentina, a Model for Phenotypic Plasticity in Reptiles.</title>
        <authorList>
            <person name="Das D."/>
            <person name="Singh S.K."/>
            <person name="Bierstedt J."/>
            <person name="Erickson A."/>
            <person name="Galli G.L.J."/>
            <person name="Crossley D.A. 2nd"/>
            <person name="Rhen T."/>
        </authorList>
    </citation>
    <scope>NUCLEOTIDE SEQUENCE [LARGE SCALE GENOMIC DNA]</scope>
    <source>
        <strain evidence="2">KW</strain>
    </source>
</reference>
<accession>A0A8T1S2M1</accession>
<feature type="domain" description="Complement C3/4/5 macroglobulin" evidence="1">
    <location>
        <begin position="8"/>
        <end position="107"/>
    </location>
</feature>
<comment type="caution">
    <text evidence="2">The sequence shown here is derived from an EMBL/GenBank/DDBJ whole genome shotgun (WGS) entry which is preliminary data.</text>
</comment>
<keyword evidence="3" id="KW-1185">Reference proteome</keyword>